<organism evidence="2 3">
    <name type="scientific">Aspergillus ruber (strain CBS 135680)</name>
    <dbReference type="NCBI Taxonomy" id="1388766"/>
    <lineage>
        <taxon>Eukaryota</taxon>
        <taxon>Fungi</taxon>
        <taxon>Dikarya</taxon>
        <taxon>Ascomycota</taxon>
        <taxon>Pezizomycotina</taxon>
        <taxon>Eurotiomycetes</taxon>
        <taxon>Eurotiomycetidae</taxon>
        <taxon>Eurotiales</taxon>
        <taxon>Aspergillaceae</taxon>
        <taxon>Aspergillus</taxon>
        <taxon>Aspergillus subgen. Aspergillus</taxon>
    </lineage>
</organism>
<dbReference type="Proteomes" id="UP000019804">
    <property type="component" value="Unassembled WGS sequence"/>
</dbReference>
<feature type="compositionally biased region" description="Basic and acidic residues" evidence="1">
    <location>
        <begin position="635"/>
        <end position="645"/>
    </location>
</feature>
<feature type="region of interest" description="Disordered" evidence="1">
    <location>
        <begin position="1"/>
        <end position="154"/>
    </location>
</feature>
<dbReference type="GeneID" id="63693723"/>
<feature type="region of interest" description="Disordered" evidence="1">
    <location>
        <begin position="381"/>
        <end position="441"/>
    </location>
</feature>
<feature type="compositionally biased region" description="Basic and acidic residues" evidence="1">
    <location>
        <begin position="47"/>
        <end position="67"/>
    </location>
</feature>
<feature type="compositionally biased region" description="Basic and acidic residues" evidence="1">
    <location>
        <begin position="77"/>
        <end position="87"/>
    </location>
</feature>
<dbReference type="OrthoDB" id="5369448at2759"/>
<dbReference type="RefSeq" id="XP_040642663.1">
    <property type="nucleotide sequence ID" value="XM_040778599.1"/>
</dbReference>
<dbReference type="AlphaFoldDB" id="A0A017SRS4"/>
<evidence type="ECO:0000313" key="3">
    <source>
        <dbReference type="Proteomes" id="UP000019804"/>
    </source>
</evidence>
<protein>
    <recommendedName>
        <fullName evidence="4">Flavoprotein oxygenase</fullName>
    </recommendedName>
</protein>
<feature type="compositionally biased region" description="Polar residues" evidence="1">
    <location>
        <begin position="413"/>
        <end position="441"/>
    </location>
</feature>
<proteinExistence type="predicted"/>
<dbReference type="STRING" id="1388766.A0A017SRS4"/>
<accession>A0A017SRS4</accession>
<dbReference type="HOGENOM" id="CLU_020643_0_0_1"/>
<keyword evidence="3" id="KW-1185">Reference proteome</keyword>
<feature type="region of interest" description="Disordered" evidence="1">
    <location>
        <begin position="578"/>
        <end position="645"/>
    </location>
</feature>
<reference evidence="3" key="1">
    <citation type="journal article" date="2014" name="Nat. Commun.">
        <title>Genomic adaptations of the halophilic Dead Sea filamentous fungus Eurotium rubrum.</title>
        <authorList>
            <person name="Kis-Papo T."/>
            <person name="Weig A.R."/>
            <person name="Riley R."/>
            <person name="Persoh D."/>
            <person name="Salamov A."/>
            <person name="Sun H."/>
            <person name="Lipzen A."/>
            <person name="Wasser S.P."/>
            <person name="Rambold G."/>
            <person name="Grigoriev I.V."/>
            <person name="Nevo E."/>
        </authorList>
    </citation>
    <scope>NUCLEOTIDE SEQUENCE [LARGE SCALE GENOMIC DNA]</scope>
    <source>
        <strain evidence="3">CBS 135680</strain>
    </source>
</reference>
<evidence type="ECO:0000256" key="1">
    <source>
        <dbReference type="SAM" id="MobiDB-lite"/>
    </source>
</evidence>
<gene>
    <name evidence="2" type="ORF">EURHEDRAFT_374051</name>
</gene>
<name>A0A017SRS4_ASPRC</name>
<sequence length="645" mass="71068">MEEPVRALEFPAQRALMASGEQHDSPVCSPSGDEYPSPSATTPILPDYDKVDSLEGDELRSVRDYEYHSSASSTGHSSERDLEDEKLLCAPSSTSSHSSVSSIPPSALVHSSNALKLPKATGTRQHAYRRSDTFRRQHSVSSIQIHSDDESDEYEMSWRGKNQCRSKFPMCSPSSPPKKQLPYYSRRGSASKQRFKREYPLVLLHCNLLPPSLPVIGYTGAPNQKILKEALPMKYYRRWKLLEEKAGSGVLRERGVLISHPEDAYDLLEERLLESLELQQPRLHHGHFLEQHEYDSDRDDGATDDEQGKVCPDCGVRVVTCNDQNRKWEIKVFAANGLMKAGAWAAAWKEMEKVDVEVGLWLPRDVRRGLQKRLMEDESEHKLLLEPNEPVGEVNWGSHSPSAQEEAPGPLTEHSSTANDSSLSLALSPGSHGQEQVSSKINQKSAEDIDLRTLLINYIRVLASDRRNITIGILSIFVVFLAIGSVRVPASTSSSELQAFPEETIAFVPTSIVSMTQHQAASAATSNVLGSVPTFVADEVQISSAEKKGTASSQVSYFEIPTSSTELAPASMPTIAELQDPSADAEEADTTVPSTKSSEGFNQPGTGTQEASASFYQSKEPTVDLMQQKSGEASDMTRTDLEHRL</sequence>
<evidence type="ECO:0000313" key="2">
    <source>
        <dbReference type="EMBL" id="EYE98975.1"/>
    </source>
</evidence>
<evidence type="ECO:0008006" key="4">
    <source>
        <dbReference type="Google" id="ProtNLM"/>
    </source>
</evidence>
<feature type="compositionally biased region" description="Polar residues" evidence="1">
    <location>
        <begin position="591"/>
        <end position="631"/>
    </location>
</feature>
<dbReference type="EMBL" id="KK088412">
    <property type="protein sequence ID" value="EYE98975.1"/>
    <property type="molecule type" value="Genomic_DNA"/>
</dbReference>
<feature type="region of interest" description="Disordered" evidence="1">
    <location>
        <begin position="167"/>
        <end position="186"/>
    </location>
</feature>
<feature type="compositionally biased region" description="Low complexity" evidence="1">
    <location>
        <begin position="91"/>
        <end position="106"/>
    </location>
</feature>